<reference evidence="2" key="1">
    <citation type="submission" date="2020-09" db="EMBL/GenBank/DDBJ databases">
        <title>Genome-Enabled Discovery of Anthraquinone Biosynthesis in Senna tora.</title>
        <authorList>
            <person name="Kang S.-H."/>
            <person name="Pandey R.P."/>
            <person name="Lee C.-M."/>
            <person name="Sim J.-S."/>
            <person name="Jeong J.-T."/>
            <person name="Choi B.-S."/>
            <person name="Jung M."/>
            <person name="Ginzburg D."/>
            <person name="Zhao K."/>
            <person name="Won S.Y."/>
            <person name="Oh T.-J."/>
            <person name="Yu Y."/>
            <person name="Kim N.-H."/>
            <person name="Lee O.R."/>
            <person name="Lee T.-H."/>
            <person name="Bashyal P."/>
            <person name="Kim T.-S."/>
            <person name="Lee W.-H."/>
            <person name="Kawkins C."/>
            <person name="Kim C.-K."/>
            <person name="Kim J.S."/>
            <person name="Ahn B.O."/>
            <person name="Rhee S.Y."/>
            <person name="Sohng J.K."/>
        </authorList>
    </citation>
    <scope>NUCLEOTIDE SEQUENCE</scope>
    <source>
        <tissue evidence="2">Leaf</tissue>
    </source>
</reference>
<accession>A0A834TM80</accession>
<protein>
    <submittedName>
        <fullName evidence="2">Uncharacterized protein</fullName>
    </submittedName>
</protein>
<feature type="region of interest" description="Disordered" evidence="1">
    <location>
        <begin position="38"/>
        <end position="57"/>
    </location>
</feature>
<evidence type="ECO:0000313" key="3">
    <source>
        <dbReference type="Proteomes" id="UP000634136"/>
    </source>
</evidence>
<dbReference type="Proteomes" id="UP000634136">
    <property type="component" value="Unassembled WGS sequence"/>
</dbReference>
<proteinExistence type="predicted"/>
<keyword evidence="3" id="KW-1185">Reference proteome</keyword>
<evidence type="ECO:0000256" key="1">
    <source>
        <dbReference type="SAM" id="MobiDB-lite"/>
    </source>
</evidence>
<sequence length="57" mass="6208">MVVEPDPLTDNNTVKGKVGFETNRIMIDDPPDIKFMGLKNTGPLGDLTSMDVEQDAS</sequence>
<dbReference type="AlphaFoldDB" id="A0A834TM80"/>
<comment type="caution">
    <text evidence="2">The sequence shown here is derived from an EMBL/GenBank/DDBJ whole genome shotgun (WGS) entry which is preliminary data.</text>
</comment>
<dbReference type="EMBL" id="JAAIUW010000007">
    <property type="protein sequence ID" value="KAF7823561.1"/>
    <property type="molecule type" value="Genomic_DNA"/>
</dbReference>
<gene>
    <name evidence="2" type="ORF">G2W53_021705</name>
</gene>
<evidence type="ECO:0000313" key="2">
    <source>
        <dbReference type="EMBL" id="KAF7823561.1"/>
    </source>
</evidence>
<organism evidence="2 3">
    <name type="scientific">Senna tora</name>
    <dbReference type="NCBI Taxonomy" id="362788"/>
    <lineage>
        <taxon>Eukaryota</taxon>
        <taxon>Viridiplantae</taxon>
        <taxon>Streptophyta</taxon>
        <taxon>Embryophyta</taxon>
        <taxon>Tracheophyta</taxon>
        <taxon>Spermatophyta</taxon>
        <taxon>Magnoliopsida</taxon>
        <taxon>eudicotyledons</taxon>
        <taxon>Gunneridae</taxon>
        <taxon>Pentapetalae</taxon>
        <taxon>rosids</taxon>
        <taxon>fabids</taxon>
        <taxon>Fabales</taxon>
        <taxon>Fabaceae</taxon>
        <taxon>Caesalpinioideae</taxon>
        <taxon>Cassia clade</taxon>
        <taxon>Senna</taxon>
    </lineage>
</organism>
<name>A0A834TM80_9FABA</name>